<keyword evidence="4 5" id="KW-0472">Membrane</keyword>
<dbReference type="OrthoDB" id="537032at2759"/>
<evidence type="ECO:0000256" key="7">
    <source>
        <dbReference type="SAM" id="Phobius"/>
    </source>
</evidence>
<dbReference type="SMART" id="SM00724">
    <property type="entry name" value="TLC"/>
    <property type="match status" value="1"/>
</dbReference>
<evidence type="ECO:0000259" key="8">
    <source>
        <dbReference type="PROSITE" id="PS50922"/>
    </source>
</evidence>
<dbReference type="GO" id="GO:0050291">
    <property type="term" value="F:sphingosine N-acyltransferase activity"/>
    <property type="evidence" value="ECO:0007669"/>
    <property type="project" value="InterPro"/>
</dbReference>
<dbReference type="STRING" id="2880.D7G213"/>
<organism evidence="9 10">
    <name type="scientific">Ectocarpus siliculosus</name>
    <name type="common">Brown alga</name>
    <name type="synonym">Conferva siliculosa</name>
    <dbReference type="NCBI Taxonomy" id="2880"/>
    <lineage>
        <taxon>Eukaryota</taxon>
        <taxon>Sar</taxon>
        <taxon>Stramenopiles</taxon>
        <taxon>Ochrophyta</taxon>
        <taxon>PX clade</taxon>
        <taxon>Phaeophyceae</taxon>
        <taxon>Ectocarpales</taxon>
        <taxon>Ectocarpaceae</taxon>
        <taxon>Ectocarpus</taxon>
    </lineage>
</organism>
<dbReference type="EMBL" id="FN649743">
    <property type="protein sequence ID" value="CBJ48739.1"/>
    <property type="molecule type" value="Genomic_DNA"/>
</dbReference>
<feature type="transmembrane region" description="Helical" evidence="7">
    <location>
        <begin position="185"/>
        <end position="203"/>
    </location>
</feature>
<evidence type="ECO:0000256" key="5">
    <source>
        <dbReference type="PROSITE-ProRule" id="PRU00205"/>
    </source>
</evidence>
<dbReference type="GO" id="GO:0016020">
    <property type="term" value="C:membrane"/>
    <property type="evidence" value="ECO:0007669"/>
    <property type="project" value="UniProtKB-SubCell"/>
</dbReference>
<evidence type="ECO:0000256" key="2">
    <source>
        <dbReference type="ARBA" id="ARBA00022692"/>
    </source>
</evidence>
<feature type="transmembrane region" description="Helical" evidence="7">
    <location>
        <begin position="140"/>
        <end position="159"/>
    </location>
</feature>
<reference evidence="9 10" key="1">
    <citation type="journal article" date="2010" name="Nature">
        <title>The Ectocarpus genome and the independent evolution of multicellularity in brown algae.</title>
        <authorList>
            <person name="Cock J.M."/>
            <person name="Sterck L."/>
            <person name="Rouze P."/>
            <person name="Scornet D."/>
            <person name="Allen A.E."/>
            <person name="Amoutzias G."/>
            <person name="Anthouard V."/>
            <person name="Artiguenave F."/>
            <person name="Aury J.M."/>
            <person name="Badger J.H."/>
            <person name="Beszteri B."/>
            <person name="Billiau K."/>
            <person name="Bonnet E."/>
            <person name="Bothwell J.H."/>
            <person name="Bowler C."/>
            <person name="Boyen C."/>
            <person name="Brownlee C."/>
            <person name="Carrano C.J."/>
            <person name="Charrier B."/>
            <person name="Cho G.Y."/>
            <person name="Coelho S.M."/>
            <person name="Collen J."/>
            <person name="Corre E."/>
            <person name="Da Silva C."/>
            <person name="Delage L."/>
            <person name="Delaroque N."/>
            <person name="Dittami S.M."/>
            <person name="Doulbeau S."/>
            <person name="Elias M."/>
            <person name="Farnham G."/>
            <person name="Gachon C.M."/>
            <person name="Gschloessl B."/>
            <person name="Heesch S."/>
            <person name="Jabbari K."/>
            <person name="Jubin C."/>
            <person name="Kawai H."/>
            <person name="Kimura K."/>
            <person name="Kloareg B."/>
            <person name="Kupper F.C."/>
            <person name="Lang D."/>
            <person name="Le Bail A."/>
            <person name="Leblanc C."/>
            <person name="Lerouge P."/>
            <person name="Lohr M."/>
            <person name="Lopez P.J."/>
            <person name="Martens C."/>
            <person name="Maumus F."/>
            <person name="Michel G."/>
            <person name="Miranda-Saavedra D."/>
            <person name="Morales J."/>
            <person name="Moreau H."/>
            <person name="Motomura T."/>
            <person name="Nagasato C."/>
            <person name="Napoli C.A."/>
            <person name="Nelson D.R."/>
            <person name="Nyvall-Collen P."/>
            <person name="Peters A.F."/>
            <person name="Pommier C."/>
            <person name="Potin P."/>
            <person name="Poulain J."/>
            <person name="Quesneville H."/>
            <person name="Read B."/>
            <person name="Rensing S.A."/>
            <person name="Ritter A."/>
            <person name="Rousvoal S."/>
            <person name="Samanta M."/>
            <person name="Samson G."/>
            <person name="Schroeder D.C."/>
            <person name="Segurens B."/>
            <person name="Strittmatter M."/>
            <person name="Tonon T."/>
            <person name="Tregear J.W."/>
            <person name="Valentin K."/>
            <person name="von Dassow P."/>
            <person name="Yamagishi T."/>
            <person name="Van de Peer Y."/>
            <person name="Wincker P."/>
        </authorList>
    </citation>
    <scope>NUCLEOTIDE SEQUENCE [LARGE SCALE GENOMIC DNA]</scope>
    <source>
        <strain evidence="10">Ec32 / CCAP1310/4</strain>
    </source>
</reference>
<dbReference type="Proteomes" id="UP000002630">
    <property type="component" value="Linkage Group LG18"/>
</dbReference>
<accession>D7G213</accession>
<dbReference type="InterPro" id="IPR016439">
    <property type="entry name" value="Lag1/Lac1-like"/>
</dbReference>
<dbReference type="InParanoid" id="D7G213"/>
<evidence type="ECO:0000256" key="3">
    <source>
        <dbReference type="ARBA" id="ARBA00022989"/>
    </source>
</evidence>
<gene>
    <name evidence="9" type="ORF">Esi_0046_0137</name>
</gene>
<evidence type="ECO:0000256" key="6">
    <source>
        <dbReference type="SAM" id="MobiDB-lite"/>
    </source>
</evidence>
<evidence type="ECO:0000256" key="1">
    <source>
        <dbReference type="ARBA" id="ARBA00004141"/>
    </source>
</evidence>
<feature type="region of interest" description="Disordered" evidence="6">
    <location>
        <begin position="349"/>
        <end position="387"/>
    </location>
</feature>
<dbReference type="InterPro" id="IPR006634">
    <property type="entry name" value="TLC-dom"/>
</dbReference>
<evidence type="ECO:0000313" key="9">
    <source>
        <dbReference type="EMBL" id="CBJ48739.1"/>
    </source>
</evidence>
<dbReference type="GO" id="GO:0046513">
    <property type="term" value="P:ceramide biosynthetic process"/>
    <property type="evidence" value="ECO:0007669"/>
    <property type="project" value="InterPro"/>
</dbReference>
<feature type="transmembrane region" description="Helical" evidence="7">
    <location>
        <begin position="210"/>
        <end position="229"/>
    </location>
</feature>
<dbReference type="AlphaFoldDB" id="D7G213"/>
<feature type="transmembrane region" description="Helical" evidence="7">
    <location>
        <begin position="309"/>
        <end position="329"/>
    </location>
</feature>
<evidence type="ECO:0000313" key="10">
    <source>
        <dbReference type="Proteomes" id="UP000002630"/>
    </source>
</evidence>
<dbReference type="PANTHER" id="PTHR12560:SF0">
    <property type="entry name" value="LD18904P"/>
    <property type="match status" value="1"/>
</dbReference>
<comment type="subcellular location">
    <subcellularLocation>
        <location evidence="1">Membrane</location>
        <topology evidence="1">Multi-pass membrane protein</topology>
    </subcellularLocation>
</comment>
<dbReference type="PANTHER" id="PTHR12560">
    <property type="entry name" value="LONGEVITY ASSURANCE FACTOR 1 LAG1"/>
    <property type="match status" value="1"/>
</dbReference>
<dbReference type="OMA" id="YYSMELY"/>
<feature type="transmembrane region" description="Helical" evidence="7">
    <location>
        <begin position="268"/>
        <end position="289"/>
    </location>
</feature>
<dbReference type="EMBL" id="FN648663">
    <property type="protein sequence ID" value="CBJ48739.1"/>
    <property type="molecule type" value="Genomic_DNA"/>
</dbReference>
<keyword evidence="3 7" id="KW-1133">Transmembrane helix</keyword>
<keyword evidence="10" id="KW-1185">Reference proteome</keyword>
<keyword evidence="2 5" id="KW-0812">Transmembrane</keyword>
<feature type="domain" description="TLC" evidence="8">
    <location>
        <begin position="135"/>
        <end position="338"/>
    </location>
</feature>
<name>D7G213_ECTSI</name>
<dbReference type="Pfam" id="PF03798">
    <property type="entry name" value="TRAM_LAG1_CLN8"/>
    <property type="match status" value="1"/>
</dbReference>
<sequence>MVGSAEGSGSGELPVGMCFYSFMFDDQHLLPGYVKAGKLPAPSSLVLGMAMGVVLTGARLALDMIVFKPLARSILGFPRRQNRAIPALDHLCAKSKLLSPEEVAQASASSGLSQEEVKTYAKGRRLSALEDKKVGKFKEAAWRLVVYMSLVIYGLRVASGKPWFKDPELVWEDWPLGNGMDGLDQFYHVAMGVYWHFIIFQFWDTRRSDFAQMLVHHVATISLLTFSWLLSLVRIGALIMLCHDVADIFMETAKLFNYSQKRYHWCHLAADGFFFVFAGVFGFSRLYIFPKYLVLSVWRAAVLSEVMRHFFTGQLCTLLVLHVFWFYLIMRMVYMFVFHGVEEDIRSDNEEEEEAAANGSEKKAVENGKPPAYGGGRRNAGKKSKTT</sequence>
<dbReference type="eggNOG" id="KOG1607">
    <property type="taxonomic scope" value="Eukaryota"/>
</dbReference>
<evidence type="ECO:0000256" key="4">
    <source>
        <dbReference type="ARBA" id="ARBA00023136"/>
    </source>
</evidence>
<protein>
    <recommendedName>
        <fullName evidence="8">TLC domain-containing protein</fullName>
    </recommendedName>
</protein>
<proteinExistence type="predicted"/>
<feature type="transmembrane region" description="Helical" evidence="7">
    <location>
        <begin position="41"/>
        <end position="62"/>
    </location>
</feature>
<dbReference type="PROSITE" id="PS50922">
    <property type="entry name" value="TLC"/>
    <property type="match status" value="1"/>
</dbReference>